<proteinExistence type="predicted"/>
<keyword evidence="3" id="KW-1185">Reference proteome</keyword>
<dbReference type="PANTHER" id="PTHR10828">
    <property type="entry name" value="M-PHASE INDUCER PHOSPHATASE DUAL SPECIFICITY PHOSPHATASE CDC25"/>
    <property type="match status" value="1"/>
</dbReference>
<dbReference type="GO" id="GO:0005737">
    <property type="term" value="C:cytoplasm"/>
    <property type="evidence" value="ECO:0007669"/>
    <property type="project" value="TreeGrafter"/>
</dbReference>
<dbReference type="Proteomes" id="UP000613580">
    <property type="component" value="Unassembled WGS sequence"/>
</dbReference>
<evidence type="ECO:0000259" key="1">
    <source>
        <dbReference type="PROSITE" id="PS50206"/>
    </source>
</evidence>
<dbReference type="GO" id="GO:0004725">
    <property type="term" value="F:protein tyrosine phosphatase activity"/>
    <property type="evidence" value="ECO:0007669"/>
    <property type="project" value="TreeGrafter"/>
</dbReference>
<sequence length="138" mass="15176">MAQWYDAFPTLTSTPPSISPSELAGIILDPTKEIMKDYVVVDVRRADFENHAIPGCINLPAHSFYQTLPTILKLLQRVPLVVFHCNSCKEGSRGWRVAGWYADAAKVAGVESKAVTLEGGIRAWAEAYADNEKLATKV</sequence>
<dbReference type="SMART" id="SM00450">
    <property type="entry name" value="RHOD"/>
    <property type="match status" value="1"/>
</dbReference>
<reference evidence="2" key="1">
    <citation type="submission" date="2020-05" db="EMBL/GenBank/DDBJ databases">
        <title>Mycena genomes resolve the evolution of fungal bioluminescence.</title>
        <authorList>
            <person name="Tsai I.J."/>
        </authorList>
    </citation>
    <scope>NUCLEOTIDE SEQUENCE</scope>
    <source>
        <strain evidence="2">110903Hualien_Pintung</strain>
    </source>
</reference>
<dbReference type="AlphaFoldDB" id="A0A8H6S2W1"/>
<organism evidence="2 3">
    <name type="scientific">Mycena chlorophos</name>
    <name type="common">Agaric fungus</name>
    <name type="synonym">Agaricus chlorophos</name>
    <dbReference type="NCBI Taxonomy" id="658473"/>
    <lineage>
        <taxon>Eukaryota</taxon>
        <taxon>Fungi</taxon>
        <taxon>Dikarya</taxon>
        <taxon>Basidiomycota</taxon>
        <taxon>Agaricomycotina</taxon>
        <taxon>Agaricomycetes</taxon>
        <taxon>Agaricomycetidae</taxon>
        <taxon>Agaricales</taxon>
        <taxon>Marasmiineae</taxon>
        <taxon>Mycenaceae</taxon>
        <taxon>Mycena</taxon>
    </lineage>
</organism>
<dbReference type="PROSITE" id="PS50206">
    <property type="entry name" value="RHODANESE_3"/>
    <property type="match status" value="1"/>
</dbReference>
<evidence type="ECO:0000313" key="2">
    <source>
        <dbReference type="EMBL" id="KAF7290305.1"/>
    </source>
</evidence>
<dbReference type="EMBL" id="JACAZE010000026">
    <property type="protein sequence ID" value="KAF7290305.1"/>
    <property type="molecule type" value="Genomic_DNA"/>
</dbReference>
<dbReference type="PANTHER" id="PTHR10828:SF50">
    <property type="entry name" value="REDUCTASE (ARC2), PUTATIVE (AFU_ORTHOLOGUE AFUA_6G13400)-RELATED"/>
    <property type="match status" value="1"/>
</dbReference>
<protein>
    <submittedName>
        <fullName evidence="2">Rhodanese domain-containing protein</fullName>
    </submittedName>
</protein>
<dbReference type="Pfam" id="PF00581">
    <property type="entry name" value="Rhodanese"/>
    <property type="match status" value="1"/>
</dbReference>
<dbReference type="OrthoDB" id="8300214at2759"/>
<gene>
    <name evidence="2" type="ORF">HMN09_01288500</name>
</gene>
<comment type="caution">
    <text evidence="2">The sequence shown here is derived from an EMBL/GenBank/DDBJ whole genome shotgun (WGS) entry which is preliminary data.</text>
</comment>
<dbReference type="GO" id="GO:0005634">
    <property type="term" value="C:nucleus"/>
    <property type="evidence" value="ECO:0007669"/>
    <property type="project" value="TreeGrafter"/>
</dbReference>
<name>A0A8H6S2W1_MYCCL</name>
<accession>A0A8H6S2W1</accession>
<dbReference type="Gene3D" id="3.40.250.10">
    <property type="entry name" value="Rhodanese-like domain"/>
    <property type="match status" value="1"/>
</dbReference>
<dbReference type="InterPro" id="IPR001763">
    <property type="entry name" value="Rhodanese-like_dom"/>
</dbReference>
<evidence type="ECO:0000313" key="3">
    <source>
        <dbReference type="Proteomes" id="UP000613580"/>
    </source>
</evidence>
<dbReference type="SUPFAM" id="SSF52821">
    <property type="entry name" value="Rhodanese/Cell cycle control phosphatase"/>
    <property type="match status" value="1"/>
</dbReference>
<feature type="domain" description="Rhodanese" evidence="1">
    <location>
        <begin position="34"/>
        <end position="133"/>
    </location>
</feature>
<dbReference type="InterPro" id="IPR036873">
    <property type="entry name" value="Rhodanese-like_dom_sf"/>
</dbReference>